<name>A0ABU4YQW0_9HYPH</name>
<proteinExistence type="predicted"/>
<keyword evidence="2" id="KW-1185">Reference proteome</keyword>
<comment type="caution">
    <text evidence="1">The sequence shown here is derived from an EMBL/GenBank/DDBJ whole genome shotgun (WGS) entry which is preliminary data.</text>
</comment>
<dbReference type="RefSeq" id="WP_320256191.1">
    <property type="nucleotide sequence ID" value="NZ_JAVIIU010000020.1"/>
</dbReference>
<protein>
    <submittedName>
        <fullName evidence="1">Uncharacterized protein</fullName>
    </submittedName>
</protein>
<dbReference type="Proteomes" id="UP001280156">
    <property type="component" value="Unassembled WGS sequence"/>
</dbReference>
<reference evidence="1 2" key="1">
    <citation type="submission" date="2023-08" db="EMBL/GenBank/DDBJ databases">
        <title>Implementing the SeqCode for naming new Mesorhizobium species isolated from Vachellia karroo root nodules.</title>
        <authorList>
            <person name="Van Lill M."/>
        </authorList>
    </citation>
    <scope>NUCLEOTIDE SEQUENCE [LARGE SCALE GENOMIC DNA]</scope>
    <source>
        <strain evidence="1 2">VK2B</strain>
    </source>
</reference>
<evidence type="ECO:0000313" key="1">
    <source>
        <dbReference type="EMBL" id="MDX8489347.1"/>
    </source>
</evidence>
<evidence type="ECO:0000313" key="2">
    <source>
        <dbReference type="Proteomes" id="UP001280156"/>
    </source>
</evidence>
<accession>A0ABU4YQW0</accession>
<gene>
    <name evidence="1" type="ORF">RFM52_29665</name>
</gene>
<sequence length="62" mass="6633">MRQTKKALPFVPSEFHASTVEDSKGVIGILSIHTTEGLLDIALDAARCRCNPEGPSVSKLPV</sequence>
<organism evidence="1 2">
    <name type="scientific">Mesorhizobium humile</name>
    <dbReference type="NCBI Taxonomy" id="3072313"/>
    <lineage>
        <taxon>Bacteria</taxon>
        <taxon>Pseudomonadati</taxon>
        <taxon>Pseudomonadota</taxon>
        <taxon>Alphaproteobacteria</taxon>
        <taxon>Hyphomicrobiales</taxon>
        <taxon>Phyllobacteriaceae</taxon>
        <taxon>Mesorhizobium</taxon>
    </lineage>
</organism>
<dbReference type="EMBL" id="JAVIIV010000030">
    <property type="protein sequence ID" value="MDX8489347.1"/>
    <property type="molecule type" value="Genomic_DNA"/>
</dbReference>